<evidence type="ECO:0000313" key="2">
    <source>
        <dbReference type="Proteomes" id="UP000070174"/>
    </source>
</evidence>
<gene>
    <name evidence="1" type="ORF">HMPREF3229_00182</name>
</gene>
<organism evidence="1">
    <name type="scientific">Peptoniphilus harei</name>
    <dbReference type="NCBI Taxonomy" id="54005"/>
    <lineage>
        <taxon>Bacteria</taxon>
        <taxon>Bacillati</taxon>
        <taxon>Bacillota</taxon>
        <taxon>Tissierellia</taxon>
        <taxon>Tissierellales</taxon>
        <taxon>Peptoniphilaceae</taxon>
        <taxon>Peptoniphilus</taxon>
    </lineage>
</organism>
<reference evidence="1 2" key="1">
    <citation type="submission" date="2016-01" db="EMBL/GenBank/DDBJ databases">
        <authorList>
            <person name="Oliw E.H."/>
        </authorList>
    </citation>
    <scope>NUCLEOTIDE SEQUENCE [LARGE SCALE GENOMIC DNA]</scope>
    <source>
        <strain evidence="1 2">CMW7756A</strain>
    </source>
</reference>
<dbReference type="PATRIC" id="fig|54005.3.peg.180"/>
<dbReference type="Proteomes" id="UP000070174">
    <property type="component" value="Unassembled WGS sequence"/>
</dbReference>
<dbReference type="AlphaFoldDB" id="A0A133PS47"/>
<protein>
    <submittedName>
        <fullName evidence="1">Uncharacterized protein</fullName>
    </submittedName>
</protein>
<name>A0A133PS47_9FIRM</name>
<dbReference type="EMBL" id="LRQE01000004">
    <property type="protein sequence ID" value="KXA31654.1"/>
    <property type="molecule type" value="Genomic_DNA"/>
</dbReference>
<proteinExistence type="predicted"/>
<accession>A0A133PS47</accession>
<comment type="caution">
    <text evidence="1">The sequence shown here is derived from an EMBL/GenBank/DDBJ whole genome shotgun (WGS) entry which is preliminary data.</text>
</comment>
<sequence>MQRCLLIPYKTFRDRIRIVNYYERRGYYIEVWEEYIYCYRGE</sequence>
<evidence type="ECO:0000313" key="1">
    <source>
        <dbReference type="EMBL" id="KXA31654.1"/>
    </source>
</evidence>